<organism evidence="8 9">
    <name type="scientific">Vanrija albida</name>
    <dbReference type="NCBI Taxonomy" id="181172"/>
    <lineage>
        <taxon>Eukaryota</taxon>
        <taxon>Fungi</taxon>
        <taxon>Dikarya</taxon>
        <taxon>Basidiomycota</taxon>
        <taxon>Agaricomycotina</taxon>
        <taxon>Tremellomycetes</taxon>
        <taxon>Trichosporonales</taxon>
        <taxon>Trichosporonaceae</taxon>
        <taxon>Vanrija</taxon>
    </lineage>
</organism>
<protein>
    <recommendedName>
        <fullName evidence="3">protein-L-isoaspartate(D-aspartate) O-methyltransferase</fullName>
        <ecNumber evidence="3">2.1.1.77</ecNumber>
    </recommendedName>
</protein>
<dbReference type="Proteomes" id="UP001565368">
    <property type="component" value="Unassembled WGS sequence"/>
</dbReference>
<name>A0ABR3PS59_9TREE</name>
<dbReference type="SUPFAM" id="SSF53335">
    <property type="entry name" value="S-adenosyl-L-methionine-dependent methyltransferases"/>
    <property type="match status" value="1"/>
</dbReference>
<evidence type="ECO:0000256" key="1">
    <source>
        <dbReference type="ARBA" id="ARBA00004496"/>
    </source>
</evidence>
<gene>
    <name evidence="8" type="ORF">Q8F55_008918</name>
</gene>
<evidence type="ECO:0000256" key="3">
    <source>
        <dbReference type="ARBA" id="ARBA00011890"/>
    </source>
</evidence>
<proteinExistence type="inferred from homology"/>
<evidence type="ECO:0000256" key="4">
    <source>
        <dbReference type="ARBA" id="ARBA00022490"/>
    </source>
</evidence>
<comment type="subcellular location">
    <subcellularLocation>
        <location evidence="1">Cytoplasm</location>
    </subcellularLocation>
</comment>
<reference evidence="8 9" key="1">
    <citation type="submission" date="2023-08" db="EMBL/GenBank/DDBJ databases">
        <title>Annotated Genome Sequence of Vanrija albida AlHP1.</title>
        <authorList>
            <person name="Herzog R."/>
        </authorList>
    </citation>
    <scope>NUCLEOTIDE SEQUENCE [LARGE SCALE GENOMIC DNA]</scope>
    <source>
        <strain evidence="8 9">AlHP1</strain>
    </source>
</reference>
<evidence type="ECO:0000256" key="5">
    <source>
        <dbReference type="ARBA" id="ARBA00022603"/>
    </source>
</evidence>
<comment type="similarity">
    <text evidence="2">Belongs to the methyltransferase superfamily. L-isoaspartyl/D-aspartyl protein methyltransferase family.</text>
</comment>
<keyword evidence="9" id="KW-1185">Reference proteome</keyword>
<evidence type="ECO:0000256" key="2">
    <source>
        <dbReference type="ARBA" id="ARBA00005369"/>
    </source>
</evidence>
<evidence type="ECO:0000256" key="6">
    <source>
        <dbReference type="ARBA" id="ARBA00022679"/>
    </source>
</evidence>
<keyword evidence="4" id="KW-0963">Cytoplasm</keyword>
<keyword evidence="7" id="KW-0949">S-adenosyl-L-methionine</keyword>
<dbReference type="EC" id="2.1.1.77" evidence="3"/>
<sequence length="247" mass="25689">MAWLSSGRTNAELVDRMASNGLITSTKVAAAMKLVDRKHYVPALGAAYDDSPQRIGFNATISAPHMHAHACENLLAFIEAADAGGGAILDVGSGSGYLTAVLHRLAPRATVIGIDHISGLTDLSRANLAKDGVALGGEEGIDIVLGDGRAGWPPNGTLRTHGGGETATTDAAAPYTAIHVGAAAPTIPEPLVAQLASPGRMFIPVGEGQQDIWQVDKDAHGAVTRKKLFGVMYVPLTDRDAQWKEQG</sequence>
<evidence type="ECO:0000256" key="7">
    <source>
        <dbReference type="ARBA" id="ARBA00022691"/>
    </source>
</evidence>
<comment type="caution">
    <text evidence="8">The sequence shown here is derived from an EMBL/GenBank/DDBJ whole genome shotgun (WGS) entry which is preliminary data.</text>
</comment>
<dbReference type="InterPro" id="IPR000682">
    <property type="entry name" value="PCMT"/>
</dbReference>
<keyword evidence="5" id="KW-0489">Methyltransferase</keyword>
<dbReference type="Pfam" id="PF01135">
    <property type="entry name" value="PCMT"/>
    <property type="match status" value="1"/>
</dbReference>
<dbReference type="GeneID" id="95989961"/>
<keyword evidence="6" id="KW-0808">Transferase</keyword>
<dbReference type="Gene3D" id="3.40.50.150">
    <property type="entry name" value="Vaccinia Virus protein VP39"/>
    <property type="match status" value="1"/>
</dbReference>
<evidence type="ECO:0000313" key="8">
    <source>
        <dbReference type="EMBL" id="KAL1405291.1"/>
    </source>
</evidence>
<dbReference type="RefSeq" id="XP_069205235.1">
    <property type="nucleotide sequence ID" value="XM_069357298.1"/>
</dbReference>
<evidence type="ECO:0000313" key="9">
    <source>
        <dbReference type="Proteomes" id="UP001565368"/>
    </source>
</evidence>
<dbReference type="NCBIfam" id="TIGR00080">
    <property type="entry name" value="pimt"/>
    <property type="match status" value="1"/>
</dbReference>
<dbReference type="PANTHER" id="PTHR11579">
    <property type="entry name" value="PROTEIN-L-ISOASPARTATE O-METHYLTRANSFERASE"/>
    <property type="match status" value="1"/>
</dbReference>
<dbReference type="InterPro" id="IPR029063">
    <property type="entry name" value="SAM-dependent_MTases_sf"/>
</dbReference>
<dbReference type="PANTHER" id="PTHR11579:SF0">
    <property type="entry name" value="PROTEIN-L-ISOASPARTATE(D-ASPARTATE) O-METHYLTRANSFERASE"/>
    <property type="match status" value="1"/>
</dbReference>
<dbReference type="CDD" id="cd02440">
    <property type="entry name" value="AdoMet_MTases"/>
    <property type="match status" value="1"/>
</dbReference>
<dbReference type="EMBL" id="JBBXJM010000007">
    <property type="protein sequence ID" value="KAL1405291.1"/>
    <property type="molecule type" value="Genomic_DNA"/>
</dbReference>
<accession>A0ABR3PS59</accession>